<reference evidence="12" key="1">
    <citation type="submission" date="2022-12" db="EMBL/GenBank/DDBJ databases">
        <title>Isolation and characterisation of novel Methanocorpusculum spp. from native Australian herbivores indicates the genus is ancestrally host-associated.</title>
        <authorList>
            <person name="Volmer J.G."/>
            <person name="Soo R.M."/>
            <person name="Evans P.N."/>
            <person name="Hoedt E.C."/>
            <person name="Astorga Alsina A.L."/>
            <person name="Woodcroft B.J."/>
            <person name="Tyson G.W."/>
            <person name="Hugenholtz P."/>
            <person name="Morrison M."/>
        </authorList>
    </citation>
    <scope>NUCLEOTIDE SEQUENCE</scope>
    <source>
        <strain evidence="12">CW153</strain>
    </source>
</reference>
<keyword evidence="4 8" id="KW-0547">Nucleotide-binding</keyword>
<dbReference type="Gene3D" id="3.90.650.10">
    <property type="entry name" value="PurM-like C-terminal domain"/>
    <property type="match status" value="2"/>
</dbReference>
<dbReference type="CDD" id="cd02204">
    <property type="entry name" value="PurL_repeat2"/>
    <property type="match status" value="1"/>
</dbReference>
<evidence type="ECO:0000256" key="8">
    <source>
        <dbReference type="HAMAP-Rule" id="MF_00420"/>
    </source>
</evidence>
<dbReference type="RefSeq" id="WP_268922858.1">
    <property type="nucleotide sequence ID" value="NZ_JAPTGC010000005.1"/>
</dbReference>
<feature type="binding site" evidence="8">
    <location>
        <position position="508"/>
    </location>
    <ligand>
        <name>Mg(2+)</name>
        <dbReference type="ChEBI" id="CHEBI:18420"/>
        <label>1</label>
    </ligand>
</feature>
<feature type="domain" description="PurM-like N-terminal" evidence="9">
    <location>
        <begin position="423"/>
        <end position="532"/>
    </location>
</feature>
<feature type="binding site" evidence="8">
    <location>
        <position position="77"/>
    </location>
    <ligand>
        <name>Mg(2+)</name>
        <dbReference type="ChEBI" id="CHEBI:18420"/>
        <label>1</label>
    </ligand>
</feature>
<feature type="binding site" evidence="8">
    <location>
        <position position="36"/>
    </location>
    <ligand>
        <name>ATP</name>
        <dbReference type="ChEBI" id="CHEBI:30616"/>
    </ligand>
</feature>
<feature type="binding site" evidence="8">
    <location>
        <position position="254"/>
    </location>
    <ligand>
        <name>Mg(2+)</name>
        <dbReference type="ChEBI" id="CHEBI:18420"/>
        <label>2</label>
    </ligand>
</feature>
<sequence>MLAVDDERYIRSVLGRDLTPLETAAFENLWSEHCSYRSTRKFLKTLPSTGDSVIIGPGDDAAIVKFSDDTVLAIAMESHNHPSYLSPYSGAATGVGGIVRDVISMGARPAGILAPWYFGNLAEEKTRWLIRNATAGAADYSNTINVPALSGYQMFDESFSGNPLINVVCFGLMKPNRFMFGKAFKTGWKLILFGAKTGRDGLGGAAFASGDIAKDAGEGGAATTCVDGHPDIEARLIAATLELFERKTILACRDLGAAGLCGASSEMCVDVGARIFADAVPLGDTEMSVTEILLSESQERMLAEIHPDKVAEALEVCAKYDLSCAVVGETTGNDRYVVEFGGEVVCDLPIRLLAGGAPEREFPVRPYAAVREFVRPEGSLRELALAVLSHPDLADNSMHAAQFNAQAQGRTYAMTPFYSVLEMDGMGLSLACGCNARHTFLSPYAGAANAVLELACHIASVGGVPICVLDNLNFGSPESPEVMWQVSETVKGMGDMCRALGVPVVGGNVSLYNESEVCGTGIKPTPVVAMFGKGDLIGWEWPDVGDSIAVVGETMPEFGGSVLDAVTGCGGAAPEVGSVAALPVVRDLVERAQVSGSMAITRGGLLYALVNLAAQARVTIEGDVLTKLFSETYGRFLVTVSDEGVLRESGLPYEVIGEITADGMLTIDAGAERVVLTQQDLFMAGSSVTRACRAR</sequence>
<feature type="domain" description="PurM-like C-terminal" evidence="10">
    <location>
        <begin position="187"/>
        <end position="339"/>
    </location>
</feature>
<feature type="binding site" evidence="8">
    <location>
        <begin position="296"/>
        <end position="298"/>
    </location>
    <ligand>
        <name>substrate</name>
    </ligand>
</feature>
<organism evidence="12 13">
    <name type="scientific">Methanocorpusculum vombati</name>
    <dbReference type="NCBI Taxonomy" id="3002864"/>
    <lineage>
        <taxon>Archaea</taxon>
        <taxon>Methanobacteriati</taxon>
        <taxon>Methanobacteriota</taxon>
        <taxon>Stenosarchaea group</taxon>
        <taxon>Methanomicrobia</taxon>
        <taxon>Methanomicrobiales</taxon>
        <taxon>Methanocorpusculaceae</taxon>
        <taxon>Methanocorpusculum</taxon>
    </lineage>
</organism>
<dbReference type="InterPro" id="IPR041609">
    <property type="entry name" value="PurL_linker"/>
</dbReference>
<proteinExistence type="inferred from homology"/>
<dbReference type="InterPro" id="IPR036676">
    <property type="entry name" value="PurM-like_C_sf"/>
</dbReference>
<evidence type="ECO:0000256" key="4">
    <source>
        <dbReference type="ARBA" id="ARBA00022741"/>
    </source>
</evidence>
<dbReference type="NCBIfam" id="TIGR01736">
    <property type="entry name" value="FGAM_synth_II"/>
    <property type="match status" value="1"/>
</dbReference>
<comment type="similarity">
    <text evidence="8">Belongs to the FGAMS family.</text>
</comment>
<evidence type="ECO:0000256" key="2">
    <source>
        <dbReference type="ARBA" id="ARBA00022598"/>
    </source>
</evidence>
<keyword evidence="1 8" id="KW-0963">Cytoplasm</keyword>
<dbReference type="InterPro" id="IPR010074">
    <property type="entry name" value="PRibForGlyAmidine_synth_PurL"/>
</dbReference>
<comment type="pathway">
    <text evidence="8">Purine metabolism; IMP biosynthesis via de novo pathway; 5-amino-1-(5-phospho-D-ribosyl)imidazole from N(2)-formyl-N(1)-(5-phospho-D-ribosyl)glycinamide: step 1/2.</text>
</comment>
<evidence type="ECO:0000256" key="1">
    <source>
        <dbReference type="ARBA" id="ARBA00022490"/>
    </source>
</evidence>
<comment type="subcellular location">
    <subcellularLocation>
        <location evidence="8">Cytoplasm</location>
    </subcellularLocation>
</comment>
<dbReference type="EC" id="6.3.5.3" evidence="8"/>
<evidence type="ECO:0000313" key="13">
    <source>
        <dbReference type="Proteomes" id="UP001141336"/>
    </source>
</evidence>
<protein>
    <recommendedName>
        <fullName evidence="8">Phosphoribosylformylglycinamidine synthase subunit PurL</fullName>
        <shortName evidence="8">FGAM synthase</shortName>
        <ecNumber evidence="8">6.3.5.3</ecNumber>
    </recommendedName>
    <alternativeName>
        <fullName evidence="8">Formylglycinamide ribonucleotide amidotransferase subunit II</fullName>
        <shortName evidence="8">FGAR amidotransferase II</shortName>
        <shortName evidence="8">FGAR-AT II</shortName>
    </alternativeName>
    <alternativeName>
        <fullName evidence="8">Glutamine amidotransferase PurL</fullName>
    </alternativeName>
    <alternativeName>
        <fullName evidence="8">Phosphoribosylformylglycinamidine synthase subunit II</fullName>
    </alternativeName>
</protein>
<feature type="active site" evidence="8">
    <location>
        <position position="33"/>
    </location>
</feature>
<feature type="binding site" evidence="8">
    <location>
        <position position="100"/>
    </location>
    <ligand>
        <name>substrate</name>
    </ligand>
</feature>
<feature type="active site" description="Proton acceptor" evidence="8">
    <location>
        <position position="79"/>
    </location>
</feature>
<feature type="binding site" evidence="8">
    <location>
        <begin position="78"/>
        <end position="81"/>
    </location>
    <ligand>
        <name>substrate</name>
    </ligand>
</feature>
<keyword evidence="6 8" id="KW-0067">ATP-binding</keyword>
<dbReference type="PIRSF" id="PIRSF001587">
    <property type="entry name" value="FGAM_synthase_II"/>
    <property type="match status" value="1"/>
</dbReference>
<keyword evidence="2 8" id="KW-0436">Ligase</keyword>
<evidence type="ECO:0000259" key="9">
    <source>
        <dbReference type="Pfam" id="PF00586"/>
    </source>
</evidence>
<dbReference type="InterPro" id="IPR036921">
    <property type="entry name" value="PurM-like_N_sf"/>
</dbReference>
<keyword evidence="13" id="KW-1185">Reference proteome</keyword>
<keyword evidence="5 8" id="KW-0658">Purine biosynthesis</keyword>
<dbReference type="PANTHER" id="PTHR43555:SF1">
    <property type="entry name" value="PHOSPHORIBOSYLFORMYLGLYCINAMIDINE SYNTHASE SUBUNIT PURL"/>
    <property type="match status" value="1"/>
</dbReference>
<feature type="binding site" evidence="8">
    <location>
        <position position="507"/>
    </location>
    <ligand>
        <name>ATP</name>
        <dbReference type="ChEBI" id="CHEBI:30616"/>
    </ligand>
</feature>
<dbReference type="InterPro" id="IPR016188">
    <property type="entry name" value="PurM-like_N"/>
</dbReference>
<dbReference type="Pfam" id="PF02769">
    <property type="entry name" value="AIRS_C"/>
    <property type="match status" value="1"/>
</dbReference>
<feature type="domain" description="Phosphoribosylformylglycinamidine synthase linker" evidence="11">
    <location>
        <begin position="2"/>
        <end position="36"/>
    </location>
</feature>
<evidence type="ECO:0000256" key="3">
    <source>
        <dbReference type="ARBA" id="ARBA00022723"/>
    </source>
</evidence>
<accession>A0ABT4ILI1</accession>
<dbReference type="Proteomes" id="UP001141336">
    <property type="component" value="Unassembled WGS sequence"/>
</dbReference>
<dbReference type="SUPFAM" id="SSF56042">
    <property type="entry name" value="PurM C-terminal domain-like"/>
    <property type="match status" value="2"/>
</dbReference>
<dbReference type="HAMAP" id="MF_00420">
    <property type="entry name" value="PurL_2"/>
    <property type="match status" value="1"/>
</dbReference>
<feature type="binding site" evidence="8">
    <location>
        <position position="470"/>
    </location>
    <ligand>
        <name>ATP</name>
        <dbReference type="ChEBI" id="CHEBI:30616"/>
    </ligand>
</feature>
<dbReference type="GO" id="GO:0004642">
    <property type="term" value="F:phosphoribosylformylglycinamidine synthase activity"/>
    <property type="evidence" value="ECO:0007669"/>
    <property type="project" value="UniProtKB-EC"/>
</dbReference>
<dbReference type="SUPFAM" id="SSF55326">
    <property type="entry name" value="PurM N-terminal domain-like"/>
    <property type="match status" value="2"/>
</dbReference>
<dbReference type="PANTHER" id="PTHR43555">
    <property type="entry name" value="PHOSPHORIBOSYLFORMYLGLYCINAMIDINE SYNTHASE SUBUNIT PURL"/>
    <property type="match status" value="1"/>
</dbReference>
<evidence type="ECO:0000259" key="10">
    <source>
        <dbReference type="Pfam" id="PF02769"/>
    </source>
</evidence>
<keyword evidence="7 8" id="KW-0460">Magnesium</keyword>
<comment type="catalytic activity">
    <reaction evidence="8">
        <text>N(2)-formyl-N(1)-(5-phospho-beta-D-ribosyl)glycinamide + L-glutamine + ATP + H2O = 2-formamido-N(1)-(5-O-phospho-beta-D-ribosyl)acetamidine + L-glutamate + ADP + phosphate + H(+)</text>
        <dbReference type="Rhea" id="RHEA:17129"/>
        <dbReference type="ChEBI" id="CHEBI:15377"/>
        <dbReference type="ChEBI" id="CHEBI:15378"/>
        <dbReference type="ChEBI" id="CHEBI:29985"/>
        <dbReference type="ChEBI" id="CHEBI:30616"/>
        <dbReference type="ChEBI" id="CHEBI:43474"/>
        <dbReference type="ChEBI" id="CHEBI:58359"/>
        <dbReference type="ChEBI" id="CHEBI:147286"/>
        <dbReference type="ChEBI" id="CHEBI:147287"/>
        <dbReference type="ChEBI" id="CHEBI:456216"/>
        <dbReference type="EC" id="6.3.5.3"/>
    </reaction>
</comment>
<dbReference type="InterPro" id="IPR010918">
    <property type="entry name" value="PurM-like_C_dom"/>
</dbReference>
<comment type="caution">
    <text evidence="8">Lacks conserved residue(s) required for the propagation of feature annotation.</text>
</comment>
<feature type="binding site" evidence="8">
    <location>
        <position position="101"/>
    </location>
    <ligand>
        <name>Mg(2+)</name>
        <dbReference type="ChEBI" id="CHEBI:18420"/>
        <label>2</label>
    </ligand>
</feature>
<dbReference type="Pfam" id="PF00586">
    <property type="entry name" value="AIRS"/>
    <property type="match status" value="2"/>
</dbReference>
<comment type="function">
    <text evidence="8">Part of the phosphoribosylformylglycinamidine synthase complex involved in the purines biosynthetic pathway. Catalyzes the ATP-dependent conversion of formylglycinamide ribonucleotide (FGAR) and glutamine to yield formylglycinamidine ribonucleotide (FGAM) and glutamate. The FGAM synthase complex is composed of three subunits. PurQ produces an ammonia molecule by converting glutamine to glutamate. PurL transfers the ammonia molecule to FGAR to form FGAM in an ATP-dependent manner. PurS interacts with PurQ and PurL and is thought to assist in the transfer of the ammonia molecule from PurQ to PurL.</text>
</comment>
<dbReference type="Gene3D" id="3.30.1330.10">
    <property type="entry name" value="PurM-like, N-terminal domain"/>
    <property type="match status" value="2"/>
</dbReference>
<dbReference type="CDD" id="cd02203">
    <property type="entry name" value="PurL_repeat1"/>
    <property type="match status" value="1"/>
</dbReference>
<evidence type="ECO:0000259" key="11">
    <source>
        <dbReference type="Pfam" id="PF18072"/>
    </source>
</evidence>
<evidence type="ECO:0000256" key="6">
    <source>
        <dbReference type="ARBA" id="ARBA00022840"/>
    </source>
</evidence>
<feature type="domain" description="PurM-like N-terminal" evidence="9">
    <location>
        <begin position="58"/>
        <end position="173"/>
    </location>
</feature>
<dbReference type="EMBL" id="JAPTGC010000005">
    <property type="protein sequence ID" value="MCZ0862601.1"/>
    <property type="molecule type" value="Genomic_DNA"/>
</dbReference>
<keyword evidence="3 8" id="KW-0479">Metal-binding</keyword>
<comment type="caution">
    <text evidence="12">The sequence shown here is derived from an EMBL/GenBank/DDBJ whole genome shotgun (WGS) entry which is preliminary data.</text>
</comment>
<evidence type="ECO:0000256" key="7">
    <source>
        <dbReference type="ARBA" id="ARBA00022842"/>
    </source>
</evidence>
<gene>
    <name evidence="8 12" type="primary">purL</name>
    <name evidence="12" type="ORF">O0S09_04925</name>
</gene>
<dbReference type="Pfam" id="PF18072">
    <property type="entry name" value="FGAR-AT_linker"/>
    <property type="match status" value="1"/>
</dbReference>
<feature type="binding site" evidence="8">
    <location>
        <position position="510"/>
    </location>
    <ligand>
        <name>substrate</name>
    </ligand>
</feature>
<name>A0ABT4ILI1_9EURY</name>
<evidence type="ECO:0000313" key="12">
    <source>
        <dbReference type="EMBL" id="MCZ0862601.1"/>
    </source>
</evidence>
<evidence type="ECO:0000256" key="5">
    <source>
        <dbReference type="ARBA" id="ARBA00022755"/>
    </source>
</evidence>
<comment type="subunit">
    <text evidence="8">Monomer. Part of the FGAM synthase complex composed of 1 PurL, 1 PurQ and 2 PurS subunits.</text>
</comment>